<dbReference type="STRING" id="504798.SAMN05421871_11416"/>
<gene>
    <name evidence="5" type="ORF">SAMN05192558_109130</name>
</gene>
<dbReference type="PANTHER" id="PTHR30023:SF0">
    <property type="entry name" value="PENICILLIN-SENSITIVE CARBOXYPEPTIDASE A"/>
    <property type="match status" value="1"/>
</dbReference>
<dbReference type="EMBL" id="FNJB01000009">
    <property type="protein sequence ID" value="SDP45952.1"/>
    <property type="molecule type" value="Genomic_DNA"/>
</dbReference>
<feature type="compositionally biased region" description="Basic and acidic residues" evidence="3">
    <location>
        <begin position="136"/>
        <end position="193"/>
    </location>
</feature>
<dbReference type="InterPro" id="IPR012338">
    <property type="entry name" value="Beta-lactam/transpept-like"/>
</dbReference>
<keyword evidence="5" id="KW-0121">Carboxypeptidase</keyword>
<dbReference type="GO" id="GO:0006508">
    <property type="term" value="P:proteolysis"/>
    <property type="evidence" value="ECO:0007669"/>
    <property type="project" value="InterPro"/>
</dbReference>
<keyword evidence="2" id="KW-0378">Hydrolase</keyword>
<feature type="compositionally biased region" description="Basic and acidic residues" evidence="3">
    <location>
        <begin position="221"/>
        <end position="248"/>
    </location>
</feature>
<keyword evidence="4" id="KW-0472">Membrane</keyword>
<keyword evidence="5" id="KW-0645">Protease</keyword>
<dbReference type="PRINTS" id="PR00922">
    <property type="entry name" value="DADACBPTASE3"/>
</dbReference>
<keyword evidence="4" id="KW-0812">Transmembrane</keyword>
<comment type="similarity">
    <text evidence="1">Belongs to the peptidase S13 family.</text>
</comment>
<evidence type="ECO:0000313" key="5">
    <source>
        <dbReference type="EMBL" id="SDP45952.1"/>
    </source>
</evidence>
<evidence type="ECO:0000256" key="4">
    <source>
        <dbReference type="SAM" id="Phobius"/>
    </source>
</evidence>
<dbReference type="PANTHER" id="PTHR30023">
    <property type="entry name" value="D-ALANYL-D-ALANINE CARBOXYPEPTIDASE"/>
    <property type="match status" value="1"/>
</dbReference>
<evidence type="ECO:0000256" key="1">
    <source>
        <dbReference type="ARBA" id="ARBA00006096"/>
    </source>
</evidence>
<accession>A0A1H0SVW5</accession>
<dbReference type="Pfam" id="PF02113">
    <property type="entry name" value="Peptidase_S13"/>
    <property type="match status" value="2"/>
</dbReference>
<feature type="compositionally biased region" description="Basic and acidic residues" evidence="3">
    <location>
        <begin position="94"/>
        <end position="122"/>
    </location>
</feature>
<dbReference type="AlphaFoldDB" id="A0A1H0SVW5"/>
<feature type="region of interest" description="Disordered" evidence="3">
    <location>
        <begin position="1"/>
        <end position="340"/>
    </location>
</feature>
<reference evidence="6" key="1">
    <citation type="submission" date="2016-10" db="EMBL/GenBank/DDBJ databases">
        <authorList>
            <person name="Varghese N."/>
            <person name="Submissions S."/>
        </authorList>
    </citation>
    <scope>NUCLEOTIDE SEQUENCE [LARGE SCALE GENOMIC DNA]</scope>
    <source>
        <strain evidence="6">IBRC-M 10655</strain>
    </source>
</reference>
<evidence type="ECO:0000256" key="2">
    <source>
        <dbReference type="ARBA" id="ARBA00022801"/>
    </source>
</evidence>
<keyword evidence="4" id="KW-1133">Transmembrane helix</keyword>
<protein>
    <submittedName>
        <fullName evidence="5">D-alanyl-D-alanine carboxypeptidase / D-alanyl-D-alanine-endopeptidase (Penicillin-binding protein 4)</fullName>
    </submittedName>
</protein>
<dbReference type="InterPro" id="IPR000667">
    <property type="entry name" value="Peptidase_S13"/>
</dbReference>
<dbReference type="GO" id="GO:0004185">
    <property type="term" value="F:serine-type carboxypeptidase activity"/>
    <property type="evidence" value="ECO:0007669"/>
    <property type="project" value="InterPro"/>
</dbReference>
<name>A0A1H0SVW5_9PSEU</name>
<proteinExistence type="inferred from homology"/>
<evidence type="ECO:0000256" key="3">
    <source>
        <dbReference type="SAM" id="MobiDB-lite"/>
    </source>
</evidence>
<dbReference type="Proteomes" id="UP000199651">
    <property type="component" value="Unassembled WGS sequence"/>
</dbReference>
<organism evidence="5 6">
    <name type="scientific">Actinokineospora alba</name>
    <dbReference type="NCBI Taxonomy" id="504798"/>
    <lineage>
        <taxon>Bacteria</taxon>
        <taxon>Bacillati</taxon>
        <taxon>Actinomycetota</taxon>
        <taxon>Actinomycetes</taxon>
        <taxon>Pseudonocardiales</taxon>
        <taxon>Pseudonocardiaceae</taxon>
        <taxon>Actinokineospora</taxon>
    </lineage>
</organism>
<dbReference type="NCBIfam" id="TIGR00666">
    <property type="entry name" value="PBP4"/>
    <property type="match status" value="1"/>
</dbReference>
<dbReference type="SUPFAM" id="SSF56601">
    <property type="entry name" value="beta-lactamase/transpeptidase-like"/>
    <property type="match status" value="1"/>
</dbReference>
<dbReference type="GO" id="GO:0000270">
    <property type="term" value="P:peptidoglycan metabolic process"/>
    <property type="evidence" value="ECO:0007669"/>
    <property type="project" value="TreeGrafter"/>
</dbReference>
<evidence type="ECO:0000313" key="6">
    <source>
        <dbReference type="Proteomes" id="UP000199651"/>
    </source>
</evidence>
<feature type="compositionally biased region" description="Basic and acidic residues" evidence="3">
    <location>
        <begin position="322"/>
        <end position="337"/>
    </location>
</feature>
<dbReference type="Gene3D" id="3.40.710.10">
    <property type="entry name" value="DD-peptidase/beta-lactamase superfamily"/>
    <property type="match status" value="2"/>
</dbReference>
<sequence length="800" mass="83715">MEPVDQGQGSESWRTEGRPDATTPGPATQDPAWRGPGPDLIEDRTWQSTENAAFEAGTTYLDLSRLPAAERPGAGLETPRTDSFGRPYPPRPQDTQRHPGDSDLARPDQRHPDEAPRWDQTRSADAGFAPGMARPDQLRPDPRRPDARPDGRLDSQPDRRPDSWADNRPDGRLDSQPDRRPDSWADNRPDSRLDTQPGTRPGSWTGDRPDARLDTQPGSRPDGRLDSRPDSRPGSRPDGQPDQRHPHEGFNQPRHPGQGHPAPHRGPQAYDPTRRVGPQSYPAMEPAQVRPRSGPDSLRREPVNPADVDSIRDAPGFTLAGDHPKPEDRAKPEDRPEPRKRKGLLVGGVIAAVLALAAGTVVAVPGLAAKIGLAGADEVDIAPPAPAVQFSPTLRGPGSDVPAPTAAGVQAALAGPAGNPALGTLTGTVIDPASGEVLFARNPTTAMVPASTTKLLTSAAALLALPHAEQLTTRVVAGEKPGSVIIVGGGDPTLSSLPQGKNSVYPGAAHLDDLVAQVKAAGPVDTVYVDLGRYSGDLVAPSWDPVDVRAGYISPIVPAMLDGARADPTKAVSPRSDNPARTLAEAFAKRIGASVPAKAQATAAPGAKVLGEVRSAPVVELVDNTLQSSDNVLAETLSREVARATNQETSFAGGTKAIIETLRSNGFDVTGVSLSDASGMSGQNKVTAALLAEVLKVAAAPEGSDPRIDKLRPLLGGLPVAGGSGTLANRYTEGAAAGRGWVRAKTGTLPALQVNSLAGVVLDKDGRLLVFALMTNASNTLQAQPALDVLAATLRQCGCR</sequence>
<feature type="transmembrane region" description="Helical" evidence="4">
    <location>
        <begin position="344"/>
        <end position="368"/>
    </location>
</feature>
<keyword evidence="6" id="KW-1185">Reference proteome</keyword>